<evidence type="ECO:0000256" key="1">
    <source>
        <dbReference type="SAM" id="Coils"/>
    </source>
</evidence>
<feature type="signal peptide" evidence="2">
    <location>
        <begin position="1"/>
        <end position="23"/>
    </location>
</feature>
<proteinExistence type="predicted"/>
<sequence length="229" mass="25284">MKRLTTTMFSLILLLSLATPAFASGDSSLAEAVEKVDQKNDEIYDEIEQGVTETDALRDTYFNQITDIEEASEVLKLKQEKTAILIALESSDQSDEALNAAFSDKVEEIKAEEASLLLKADQLKEEAAHFTANAGKAEANGQAVLLEKAAEAQKSFENIEYYFVLTADYEAERDKVIQEVYDIALELTEQGIQDAAANGLLAECSWVHVRFGDTREWIDPIQVVGIGPK</sequence>
<gene>
    <name evidence="3" type="ORF">ACFS5P_18975</name>
</gene>
<evidence type="ECO:0000313" key="3">
    <source>
        <dbReference type="EMBL" id="MFD2913980.1"/>
    </source>
</evidence>
<accession>A0ABW5ZLW0</accession>
<keyword evidence="1" id="KW-0175">Coiled coil</keyword>
<keyword evidence="2" id="KW-0732">Signal</keyword>
<organism evidence="3 4">
    <name type="scientific">Jeotgalibacillus terrae</name>
    <dbReference type="NCBI Taxonomy" id="587735"/>
    <lineage>
        <taxon>Bacteria</taxon>
        <taxon>Bacillati</taxon>
        <taxon>Bacillota</taxon>
        <taxon>Bacilli</taxon>
        <taxon>Bacillales</taxon>
        <taxon>Caryophanaceae</taxon>
        <taxon>Jeotgalibacillus</taxon>
    </lineage>
</organism>
<dbReference type="RefSeq" id="WP_204731043.1">
    <property type="nucleotide sequence ID" value="NZ_JAFBDK010000035.1"/>
</dbReference>
<feature type="coiled-coil region" evidence="1">
    <location>
        <begin position="106"/>
        <end position="140"/>
    </location>
</feature>
<protein>
    <submittedName>
        <fullName evidence="3">Uncharacterized protein</fullName>
    </submittedName>
</protein>
<evidence type="ECO:0000256" key="2">
    <source>
        <dbReference type="SAM" id="SignalP"/>
    </source>
</evidence>
<reference evidence="4" key="1">
    <citation type="journal article" date="2019" name="Int. J. Syst. Evol. Microbiol.">
        <title>The Global Catalogue of Microorganisms (GCM) 10K type strain sequencing project: providing services to taxonomists for standard genome sequencing and annotation.</title>
        <authorList>
            <consortium name="The Broad Institute Genomics Platform"/>
            <consortium name="The Broad Institute Genome Sequencing Center for Infectious Disease"/>
            <person name="Wu L."/>
            <person name="Ma J."/>
        </authorList>
    </citation>
    <scope>NUCLEOTIDE SEQUENCE [LARGE SCALE GENOMIC DNA]</scope>
    <source>
        <strain evidence="4">KCTC 13528</strain>
    </source>
</reference>
<dbReference type="EMBL" id="JBHUPG010000054">
    <property type="protein sequence ID" value="MFD2913980.1"/>
    <property type="molecule type" value="Genomic_DNA"/>
</dbReference>
<comment type="caution">
    <text evidence="3">The sequence shown here is derived from an EMBL/GenBank/DDBJ whole genome shotgun (WGS) entry which is preliminary data.</text>
</comment>
<dbReference type="Proteomes" id="UP001597561">
    <property type="component" value="Unassembled WGS sequence"/>
</dbReference>
<name>A0ABW5ZLW0_9BACL</name>
<keyword evidence="4" id="KW-1185">Reference proteome</keyword>
<feature type="chain" id="PRO_5045773184" evidence="2">
    <location>
        <begin position="24"/>
        <end position="229"/>
    </location>
</feature>
<evidence type="ECO:0000313" key="4">
    <source>
        <dbReference type="Proteomes" id="UP001597561"/>
    </source>
</evidence>